<evidence type="ECO:0000313" key="2">
    <source>
        <dbReference type="EMBL" id="KIQ66727.1"/>
    </source>
</evidence>
<name>A0A0D0Q2J4_KITGR</name>
<feature type="region of interest" description="Disordered" evidence="1">
    <location>
        <begin position="1"/>
        <end position="20"/>
    </location>
</feature>
<dbReference type="OrthoDB" id="8548387at2"/>
<organism evidence="2 3">
    <name type="scientific">Kitasatospora griseola</name>
    <name type="common">Streptomyces griseolosporeus</name>
    <dbReference type="NCBI Taxonomy" id="2064"/>
    <lineage>
        <taxon>Bacteria</taxon>
        <taxon>Bacillati</taxon>
        <taxon>Actinomycetota</taxon>
        <taxon>Actinomycetes</taxon>
        <taxon>Kitasatosporales</taxon>
        <taxon>Streptomycetaceae</taxon>
        <taxon>Kitasatospora</taxon>
    </lineage>
</organism>
<dbReference type="AlphaFoldDB" id="A0A0D0Q2J4"/>
<evidence type="ECO:0000256" key="1">
    <source>
        <dbReference type="SAM" id="MobiDB-lite"/>
    </source>
</evidence>
<dbReference type="RefSeq" id="WP_043908098.1">
    <property type="nucleotide sequence ID" value="NZ_JXZB01000001.1"/>
</dbReference>
<dbReference type="Proteomes" id="UP000032066">
    <property type="component" value="Unassembled WGS sequence"/>
</dbReference>
<comment type="caution">
    <text evidence="2">The sequence shown here is derived from an EMBL/GenBank/DDBJ whole genome shotgun (WGS) entry which is preliminary data.</text>
</comment>
<proteinExistence type="predicted"/>
<sequence>MTTGEKRDRREQTAGSAPRRVRLPGFVTDEDVGLGDAVKRVTSTLGIRPCGGCERRAAALNRLLVMSGGPGRRQRN</sequence>
<accession>A0A0D0Q2J4</accession>
<gene>
    <name evidence="2" type="ORF">TR51_04390</name>
</gene>
<dbReference type="PATRIC" id="fig|2064.6.peg.975"/>
<protein>
    <submittedName>
        <fullName evidence="2">Uncharacterized protein</fullName>
    </submittedName>
</protein>
<reference evidence="2 3" key="1">
    <citation type="submission" date="2015-02" db="EMBL/GenBank/DDBJ databases">
        <title>Draft genome sequence of Kitasatospora griseola MF730-N6, a bafilomycin, terpentecin and satosporin producer.</title>
        <authorList>
            <person name="Arens J.C."/>
            <person name="Haltli B."/>
            <person name="Kerr R.G."/>
        </authorList>
    </citation>
    <scope>NUCLEOTIDE SEQUENCE [LARGE SCALE GENOMIC DNA]</scope>
    <source>
        <strain evidence="2 3">MF730-N6</strain>
    </source>
</reference>
<evidence type="ECO:0000313" key="3">
    <source>
        <dbReference type="Proteomes" id="UP000032066"/>
    </source>
</evidence>
<feature type="compositionally biased region" description="Basic and acidic residues" evidence="1">
    <location>
        <begin position="1"/>
        <end position="12"/>
    </location>
</feature>
<keyword evidence="3" id="KW-1185">Reference proteome</keyword>
<dbReference type="EMBL" id="JXZB01000001">
    <property type="protein sequence ID" value="KIQ66727.1"/>
    <property type="molecule type" value="Genomic_DNA"/>
</dbReference>
<dbReference type="STRING" id="2064.TR51_04390"/>